<reference evidence="2 3" key="1">
    <citation type="submission" date="2022-03" db="EMBL/GenBank/DDBJ databases">
        <title>Complete genome analysis of Roseomonas KG 17.1 : a prolific producer of plant growth promoters.</title>
        <authorList>
            <person name="Saadouli I."/>
            <person name="Najjari A."/>
            <person name="Mosbah A."/>
            <person name="Ouzari H.I."/>
        </authorList>
    </citation>
    <scope>NUCLEOTIDE SEQUENCE [LARGE SCALE GENOMIC DNA]</scope>
    <source>
        <strain evidence="2 3">KG17-1</strain>
    </source>
</reference>
<evidence type="ECO:0000256" key="1">
    <source>
        <dbReference type="SAM" id="SignalP"/>
    </source>
</evidence>
<evidence type="ECO:0000313" key="2">
    <source>
        <dbReference type="EMBL" id="MCI0755184.1"/>
    </source>
</evidence>
<keyword evidence="3" id="KW-1185">Reference proteome</keyword>
<evidence type="ECO:0008006" key="4">
    <source>
        <dbReference type="Google" id="ProtNLM"/>
    </source>
</evidence>
<comment type="caution">
    <text evidence="2">The sequence shown here is derived from an EMBL/GenBank/DDBJ whole genome shotgun (WGS) entry which is preliminary data.</text>
</comment>
<evidence type="ECO:0000313" key="3">
    <source>
        <dbReference type="Proteomes" id="UP001201985"/>
    </source>
</evidence>
<sequence>MADSLRAFGVLCCVAGGLLLAAEPAAAETQPDDTASAPSEDERVQVDQGFPVSLEGAGVAERGEVELRLGAGYSRLRASREDGDDAASGRDLTTLGLEAEIGLGHGLSASLGLFYAFGNAEPAKTGEAEFSLKWNVLRQQGLRPALTVLGGISAPFGPGHEPSETALGLLVAQPLARGADTPVLHGNILWFHALDQGENERSNRYAASVALAVPVARKTGVFVGYAREQDSEPGKASQLIELGVRQKLGGGFILAGGAGIGVGDSDTDFRCLFGLQKTF</sequence>
<name>A0ABS9W987_9PROT</name>
<feature type="signal peptide" evidence="1">
    <location>
        <begin position="1"/>
        <end position="27"/>
    </location>
</feature>
<dbReference type="RefSeq" id="WP_241793307.1">
    <property type="nucleotide sequence ID" value="NZ_JALBUU010000028.1"/>
</dbReference>
<feature type="chain" id="PRO_5046584344" description="Transporter" evidence="1">
    <location>
        <begin position="28"/>
        <end position="279"/>
    </location>
</feature>
<dbReference type="EMBL" id="JALBUU010000028">
    <property type="protein sequence ID" value="MCI0755184.1"/>
    <property type="molecule type" value="Genomic_DNA"/>
</dbReference>
<keyword evidence="1" id="KW-0732">Signal</keyword>
<gene>
    <name evidence="2" type="ORF">MON41_15805</name>
</gene>
<proteinExistence type="predicted"/>
<dbReference type="Proteomes" id="UP001201985">
    <property type="component" value="Unassembled WGS sequence"/>
</dbReference>
<accession>A0ABS9W987</accession>
<organism evidence="2 3">
    <name type="scientific">Teichococcus vastitatis</name>
    <dbReference type="NCBI Taxonomy" id="2307076"/>
    <lineage>
        <taxon>Bacteria</taxon>
        <taxon>Pseudomonadati</taxon>
        <taxon>Pseudomonadota</taxon>
        <taxon>Alphaproteobacteria</taxon>
        <taxon>Acetobacterales</taxon>
        <taxon>Roseomonadaceae</taxon>
        <taxon>Roseomonas</taxon>
    </lineage>
</organism>
<protein>
    <recommendedName>
        <fullName evidence="4">Transporter</fullName>
    </recommendedName>
</protein>